<accession>A0A8J1UHC0</accession>
<organism evidence="3 4">
    <name type="scientific">Owenia fusiformis</name>
    <name type="common">Polychaete worm</name>
    <dbReference type="NCBI Taxonomy" id="6347"/>
    <lineage>
        <taxon>Eukaryota</taxon>
        <taxon>Metazoa</taxon>
        <taxon>Spiralia</taxon>
        <taxon>Lophotrochozoa</taxon>
        <taxon>Annelida</taxon>
        <taxon>Polychaeta</taxon>
        <taxon>Sedentaria</taxon>
        <taxon>Canalipalpata</taxon>
        <taxon>Sabellida</taxon>
        <taxon>Oweniida</taxon>
        <taxon>Oweniidae</taxon>
        <taxon>Owenia</taxon>
    </lineage>
</organism>
<keyword evidence="1" id="KW-0175">Coiled coil</keyword>
<evidence type="ECO:0000256" key="2">
    <source>
        <dbReference type="SAM" id="MobiDB-lite"/>
    </source>
</evidence>
<comment type="caution">
    <text evidence="3">The sequence shown here is derived from an EMBL/GenBank/DDBJ whole genome shotgun (WGS) entry which is preliminary data.</text>
</comment>
<keyword evidence="4" id="KW-1185">Reference proteome</keyword>
<gene>
    <name evidence="3" type="ORF">OFUS_LOCUS14251</name>
</gene>
<dbReference type="InterPro" id="IPR040119">
    <property type="entry name" value="C10orf67-like"/>
</dbReference>
<dbReference type="Pfam" id="PF15821">
    <property type="entry name" value="DUF4709"/>
    <property type="match status" value="1"/>
</dbReference>
<dbReference type="AlphaFoldDB" id="A0A8J1UHC0"/>
<proteinExistence type="predicted"/>
<sequence>METNMSDEEAESEYSQYHEYHVEEQNLQDNILALQRVETPNYDLFRPSLAEQQKIGFFGLDRATQTEVSEIIEVKELTEVLQELLQDVNALKRDILFAKQVMQADYESKLESKALEMYCRINERLEELERQHEDRVDVVRRAFKQQLSDALARMAVVYTQNFDTKLKAERKTKGKNDGKHDEKIKEMQATIQRNESIIQMMKMQIQQYQARADEHDHSAFSTGSPSIDPELEELREDKVKMEKKIDSLEHALDLKEETTTQLNYEIAKLNEQLEKERILIEQLKYEQKEQSAKLEQDKASNKRLIEQQKLEMETNMAEHLKEAKQSIQEQAKRDMELMQKINDNKMRELVEQKQKIEEALVKERSKNAQKREEASEYEKMKKVEVQHKKTIEKLKKEIERIHKTWEKKFAILQQSLHALKDESFLRQTMQRQAAQLHQASISYASDTPLGILPNGRSPRKSQQPLPDIPRTPVKSPAGDRDYISYTVSAPSGRGTGLFSLDENQVMSDEDADLPPGMVPLPAPPSRKPTDCGDDSRPSTRSHVVVLPSVEAQ</sequence>
<name>A0A8J1UHC0_OWEFU</name>
<feature type="compositionally biased region" description="Basic and acidic residues" evidence="2">
    <location>
        <begin position="527"/>
        <end position="537"/>
    </location>
</feature>
<dbReference type="EMBL" id="CAIIXF020000007">
    <property type="protein sequence ID" value="CAH1788787.1"/>
    <property type="molecule type" value="Genomic_DNA"/>
</dbReference>
<dbReference type="PANTHER" id="PTHR22382">
    <property type="entry name" value="RIKEN CDNA 4921504E06 GENE"/>
    <property type="match status" value="1"/>
</dbReference>
<feature type="region of interest" description="Disordered" evidence="2">
    <location>
        <begin position="447"/>
        <end position="552"/>
    </location>
</feature>
<feature type="compositionally biased region" description="Pro residues" evidence="2">
    <location>
        <begin position="516"/>
        <end position="526"/>
    </location>
</feature>
<evidence type="ECO:0000256" key="1">
    <source>
        <dbReference type="SAM" id="Coils"/>
    </source>
</evidence>
<evidence type="ECO:0000313" key="4">
    <source>
        <dbReference type="Proteomes" id="UP000749559"/>
    </source>
</evidence>
<dbReference type="OrthoDB" id="10027521at2759"/>
<dbReference type="InterPro" id="IPR031651">
    <property type="entry name" value="DUF4709"/>
</dbReference>
<dbReference type="PANTHER" id="PTHR22382:SF7">
    <property type="entry name" value="RIKEN CDNA 4921504E06 GENE"/>
    <property type="match status" value="1"/>
</dbReference>
<protein>
    <submittedName>
        <fullName evidence="3">Uncharacterized protein</fullName>
    </submittedName>
</protein>
<reference evidence="3" key="1">
    <citation type="submission" date="2022-03" db="EMBL/GenBank/DDBJ databases">
        <authorList>
            <person name="Martin C."/>
        </authorList>
    </citation>
    <scope>NUCLEOTIDE SEQUENCE</scope>
</reference>
<dbReference type="Proteomes" id="UP000749559">
    <property type="component" value="Unassembled WGS sequence"/>
</dbReference>
<evidence type="ECO:0000313" key="3">
    <source>
        <dbReference type="EMBL" id="CAH1788787.1"/>
    </source>
</evidence>
<feature type="coiled-coil region" evidence="1">
    <location>
        <begin position="231"/>
        <end position="404"/>
    </location>
</feature>
<feature type="coiled-coil region" evidence="1">
    <location>
        <begin position="74"/>
        <end position="142"/>
    </location>
</feature>